<dbReference type="NCBIfam" id="TIGR00786">
    <property type="entry name" value="dctM"/>
    <property type="match status" value="1"/>
</dbReference>
<feature type="transmembrane region" description="Helical" evidence="7">
    <location>
        <begin position="239"/>
        <end position="258"/>
    </location>
</feature>
<feature type="transmembrane region" description="Helical" evidence="7">
    <location>
        <begin position="211"/>
        <end position="233"/>
    </location>
</feature>
<dbReference type="GO" id="GO:0022857">
    <property type="term" value="F:transmembrane transporter activity"/>
    <property type="evidence" value="ECO:0007669"/>
    <property type="project" value="UniProtKB-UniRule"/>
</dbReference>
<feature type="domain" description="TRAP C4-dicarboxylate transport system permease DctM subunit" evidence="8">
    <location>
        <begin position="8"/>
        <end position="415"/>
    </location>
</feature>
<feature type="transmembrane region" description="Helical" evidence="7">
    <location>
        <begin position="53"/>
        <end position="72"/>
    </location>
</feature>
<comment type="similarity">
    <text evidence="7">Belongs to the TRAP transporter large permease family.</text>
</comment>
<feature type="transmembrane region" description="Helical" evidence="7">
    <location>
        <begin position="112"/>
        <end position="130"/>
    </location>
</feature>
<dbReference type="PIRSF" id="PIRSF006066">
    <property type="entry name" value="HI0050"/>
    <property type="match status" value="1"/>
</dbReference>
<dbReference type="EMBL" id="CP162601">
    <property type="protein sequence ID" value="XDK26206.1"/>
    <property type="molecule type" value="Genomic_DNA"/>
</dbReference>
<keyword evidence="3 7" id="KW-0997">Cell inner membrane</keyword>
<name>A0AB39HJC1_9VIBR</name>
<feature type="transmembrane region" description="Helical" evidence="7">
    <location>
        <begin position="311"/>
        <end position="329"/>
    </location>
</feature>
<evidence type="ECO:0000313" key="9">
    <source>
        <dbReference type="EMBL" id="XDK26206.1"/>
    </source>
</evidence>
<dbReference type="KEGG" id="vih:AB0763_06095"/>
<keyword evidence="2" id="KW-1003">Cell membrane</keyword>
<dbReference type="PANTHER" id="PTHR33362">
    <property type="entry name" value="SIALIC ACID TRAP TRANSPORTER PERMEASE PROTEIN SIAT-RELATED"/>
    <property type="match status" value="1"/>
</dbReference>
<dbReference type="Pfam" id="PF06808">
    <property type="entry name" value="DctM"/>
    <property type="match status" value="1"/>
</dbReference>
<evidence type="ECO:0000256" key="7">
    <source>
        <dbReference type="RuleBase" id="RU369079"/>
    </source>
</evidence>
<evidence type="ECO:0000256" key="6">
    <source>
        <dbReference type="ARBA" id="ARBA00023136"/>
    </source>
</evidence>
<keyword evidence="6 7" id="KW-0472">Membrane</keyword>
<keyword evidence="4 7" id="KW-0812">Transmembrane</keyword>
<dbReference type="PANTHER" id="PTHR33362:SF5">
    <property type="entry name" value="C4-DICARBOXYLATE TRAP TRANSPORTER LARGE PERMEASE PROTEIN DCTM"/>
    <property type="match status" value="1"/>
</dbReference>
<organism evidence="9">
    <name type="scientific">Vibrio sp. HB236076</name>
    <dbReference type="NCBI Taxonomy" id="3232307"/>
    <lineage>
        <taxon>Bacteria</taxon>
        <taxon>Pseudomonadati</taxon>
        <taxon>Pseudomonadota</taxon>
        <taxon>Gammaproteobacteria</taxon>
        <taxon>Vibrionales</taxon>
        <taxon>Vibrionaceae</taxon>
        <taxon>Vibrio</taxon>
    </lineage>
</organism>
<reference evidence="9" key="1">
    <citation type="submission" date="2024-07" db="EMBL/GenBank/DDBJ databases">
        <title>Genome Analysis of a Potential Novel Vibrio Species Secreting pH- and Thermo-stable Alginate Lyase and its Application in Producing Alginate Oligosaccharides.</title>
        <authorList>
            <person name="Huang H."/>
            <person name="Bao K."/>
        </authorList>
    </citation>
    <scope>NUCLEOTIDE SEQUENCE</scope>
    <source>
        <strain evidence="9">HB236076</strain>
    </source>
</reference>
<dbReference type="AlphaFoldDB" id="A0AB39HJC1"/>
<comment type="function">
    <text evidence="7">Part of the tripartite ATP-independent periplasmic (TRAP) transport system.</text>
</comment>
<feature type="transmembrane region" description="Helical" evidence="7">
    <location>
        <begin position="137"/>
        <end position="158"/>
    </location>
</feature>
<evidence type="ECO:0000256" key="3">
    <source>
        <dbReference type="ARBA" id="ARBA00022519"/>
    </source>
</evidence>
<feature type="transmembrane region" description="Helical" evidence="7">
    <location>
        <begin position="336"/>
        <end position="358"/>
    </location>
</feature>
<sequence length="427" mass="44471">MIAFLLPVFVILLLLGLPIYGSLAFSVVGAMGLSGSMDPTIVPMRMFSGMNNFSLMAIPFFILAAELMRVGGLSARLITLAQALIGWAPGGLASAAVLSCLFFGSISGSSPATVVAIGSIMFPALVEAGYSKRFAIGLLTTAGTLGPIVPPSIALIIYGSVTATSVGQLFAAGVLPALLLGGLLIIYCMIYAKREQYPSSPFPRFQDVFTALKGAAWGLGLPVILLGGIYSGVFTATESASVACVYGLFVGMVIYKQVTPKDLWKILENTGLTSGSLLLITAGASAFSWLLTITGTPSALAQSVLSLSDSSFAITALLNLIMLIAGFFLDSASAIIVLAPLMTPIASQVGVDPVHFGIINLVNYSVGMITPPVGLNLFVAVTISKMSLTDVFKGCIPFLLILLIGLMIITYVPSISLVLPNLLFDYS</sequence>
<feature type="transmembrane region" description="Helical" evidence="7">
    <location>
        <begin position="170"/>
        <end position="190"/>
    </location>
</feature>
<evidence type="ECO:0000256" key="5">
    <source>
        <dbReference type="ARBA" id="ARBA00022989"/>
    </source>
</evidence>
<feature type="transmembrane region" description="Helical" evidence="7">
    <location>
        <begin position="270"/>
        <end position="291"/>
    </location>
</feature>
<evidence type="ECO:0000256" key="4">
    <source>
        <dbReference type="ARBA" id="ARBA00022692"/>
    </source>
</evidence>
<protein>
    <recommendedName>
        <fullName evidence="7">TRAP transporter large permease protein</fullName>
    </recommendedName>
</protein>
<feature type="transmembrane region" description="Helical" evidence="7">
    <location>
        <begin position="395"/>
        <end position="419"/>
    </location>
</feature>
<feature type="transmembrane region" description="Helical" evidence="7">
    <location>
        <begin position="364"/>
        <end position="383"/>
    </location>
</feature>
<feature type="transmembrane region" description="Helical" evidence="7">
    <location>
        <begin position="84"/>
        <end position="106"/>
    </location>
</feature>
<proteinExistence type="inferred from homology"/>
<comment type="subunit">
    <text evidence="7">The complex comprises the extracytoplasmic solute receptor protein and the two transmembrane proteins.</text>
</comment>
<dbReference type="InterPro" id="IPR010656">
    <property type="entry name" value="DctM"/>
</dbReference>
<gene>
    <name evidence="9" type="ORF">AB0763_06095</name>
</gene>
<dbReference type="GO" id="GO:0005886">
    <property type="term" value="C:plasma membrane"/>
    <property type="evidence" value="ECO:0007669"/>
    <property type="project" value="UniProtKB-SubCell"/>
</dbReference>
<dbReference type="RefSeq" id="WP_306101626.1">
    <property type="nucleotide sequence ID" value="NZ_CP162601.1"/>
</dbReference>
<evidence type="ECO:0000256" key="1">
    <source>
        <dbReference type="ARBA" id="ARBA00004429"/>
    </source>
</evidence>
<dbReference type="InterPro" id="IPR004681">
    <property type="entry name" value="TRAP_DctM"/>
</dbReference>
<keyword evidence="7" id="KW-0813">Transport</keyword>
<comment type="subcellular location">
    <subcellularLocation>
        <location evidence="1 7">Cell inner membrane</location>
        <topology evidence="1 7">Multi-pass membrane protein</topology>
    </subcellularLocation>
</comment>
<evidence type="ECO:0000259" key="8">
    <source>
        <dbReference type="Pfam" id="PF06808"/>
    </source>
</evidence>
<accession>A0AB39HJC1</accession>
<evidence type="ECO:0000256" key="2">
    <source>
        <dbReference type="ARBA" id="ARBA00022475"/>
    </source>
</evidence>
<keyword evidence="5 7" id="KW-1133">Transmembrane helix</keyword>